<keyword evidence="3 6" id="KW-0326">Glycosidase</keyword>
<dbReference type="PROSITE" id="PS00591">
    <property type="entry name" value="GH10_1"/>
    <property type="match status" value="1"/>
</dbReference>
<feature type="domain" description="GH10" evidence="8">
    <location>
        <begin position="28"/>
        <end position="375"/>
    </location>
</feature>
<dbReference type="InterPro" id="IPR017853">
    <property type="entry name" value="GH"/>
</dbReference>
<keyword evidence="7" id="KW-0732">Signal</keyword>
<evidence type="ECO:0000256" key="4">
    <source>
        <dbReference type="ARBA" id="ARBA00023326"/>
    </source>
</evidence>
<dbReference type="Gene3D" id="3.20.20.80">
    <property type="entry name" value="Glycosidases"/>
    <property type="match status" value="1"/>
</dbReference>
<keyword evidence="9" id="KW-0858">Xylan degradation</keyword>
<dbReference type="SMART" id="SM00633">
    <property type="entry name" value="Glyco_10"/>
    <property type="match status" value="1"/>
</dbReference>
<evidence type="ECO:0000256" key="2">
    <source>
        <dbReference type="ARBA" id="ARBA00023277"/>
    </source>
</evidence>
<dbReference type="AlphaFoldDB" id="A0A1H6UH44"/>
<evidence type="ECO:0000259" key="8">
    <source>
        <dbReference type="PROSITE" id="PS51760"/>
    </source>
</evidence>
<dbReference type="EMBL" id="FNZH01000001">
    <property type="protein sequence ID" value="SEI89077.1"/>
    <property type="molecule type" value="Genomic_DNA"/>
</dbReference>
<evidence type="ECO:0000256" key="7">
    <source>
        <dbReference type="SAM" id="SignalP"/>
    </source>
</evidence>
<comment type="catalytic activity">
    <reaction evidence="6">
        <text>Endohydrolysis of (1-&gt;4)-beta-D-xylosidic linkages in xylans.</text>
        <dbReference type="EC" id="3.2.1.8"/>
    </reaction>
</comment>
<dbReference type="Pfam" id="PF00331">
    <property type="entry name" value="Glyco_hydro_10"/>
    <property type="match status" value="1"/>
</dbReference>
<comment type="similarity">
    <text evidence="6">Belongs to the glycosyl hydrolase 10 (cellulase F) family.</text>
</comment>
<reference evidence="10" key="1">
    <citation type="submission" date="2016-10" db="EMBL/GenBank/DDBJ databases">
        <authorList>
            <person name="Varghese N."/>
            <person name="Submissions S."/>
        </authorList>
    </citation>
    <scope>NUCLEOTIDE SEQUENCE [LARGE SCALE GENOMIC DNA]</scope>
    <source>
        <strain evidence="10">IBRC-M 10761</strain>
    </source>
</reference>
<dbReference type="PRINTS" id="PR00134">
    <property type="entry name" value="GLHYDRLASE10"/>
</dbReference>
<evidence type="ECO:0000313" key="9">
    <source>
        <dbReference type="EMBL" id="SEI89077.1"/>
    </source>
</evidence>
<evidence type="ECO:0000256" key="3">
    <source>
        <dbReference type="ARBA" id="ARBA00023295"/>
    </source>
</evidence>
<dbReference type="OrthoDB" id="9809277at2"/>
<dbReference type="InterPro" id="IPR044846">
    <property type="entry name" value="GH10"/>
</dbReference>
<name>A0A1H6UH44_9BACT</name>
<accession>A0A1H6UH44</accession>
<feature type="active site" description="Nucleophile" evidence="5">
    <location>
        <position position="269"/>
    </location>
</feature>
<proteinExistence type="inferred from homology"/>
<dbReference type="Proteomes" id="UP000199403">
    <property type="component" value="Unassembled WGS sequence"/>
</dbReference>
<dbReference type="RefSeq" id="WP_092169519.1">
    <property type="nucleotide sequence ID" value="NZ_FNZH01000001.1"/>
</dbReference>
<feature type="chain" id="PRO_5011645453" description="Beta-xylanase" evidence="7">
    <location>
        <begin position="19"/>
        <end position="379"/>
    </location>
</feature>
<dbReference type="SUPFAM" id="SSF51445">
    <property type="entry name" value="(Trans)glycosidases"/>
    <property type="match status" value="1"/>
</dbReference>
<protein>
    <recommendedName>
        <fullName evidence="6">Beta-xylanase</fullName>
        <ecNumber evidence="6">3.2.1.8</ecNumber>
    </recommendedName>
</protein>
<evidence type="ECO:0000256" key="1">
    <source>
        <dbReference type="ARBA" id="ARBA00022801"/>
    </source>
</evidence>
<organism evidence="9 10">
    <name type="scientific">Cyclobacterium xiamenense</name>
    <dbReference type="NCBI Taxonomy" id="1297121"/>
    <lineage>
        <taxon>Bacteria</taxon>
        <taxon>Pseudomonadati</taxon>
        <taxon>Bacteroidota</taxon>
        <taxon>Cytophagia</taxon>
        <taxon>Cytophagales</taxon>
        <taxon>Cyclobacteriaceae</taxon>
        <taxon>Cyclobacterium</taxon>
    </lineage>
</organism>
<keyword evidence="10" id="KW-1185">Reference proteome</keyword>
<dbReference type="PROSITE" id="PS51760">
    <property type="entry name" value="GH10_2"/>
    <property type="match status" value="1"/>
</dbReference>
<evidence type="ECO:0000256" key="6">
    <source>
        <dbReference type="RuleBase" id="RU361174"/>
    </source>
</evidence>
<keyword evidence="1 6" id="KW-0378">Hydrolase</keyword>
<keyword evidence="2 6" id="KW-0119">Carbohydrate metabolism</keyword>
<dbReference type="EC" id="3.2.1.8" evidence="6"/>
<dbReference type="InterPro" id="IPR001000">
    <property type="entry name" value="GH10_dom"/>
</dbReference>
<dbReference type="GO" id="GO:0045493">
    <property type="term" value="P:xylan catabolic process"/>
    <property type="evidence" value="ECO:0007669"/>
    <property type="project" value="UniProtKB-KW"/>
</dbReference>
<dbReference type="PANTHER" id="PTHR31490">
    <property type="entry name" value="GLYCOSYL HYDROLASE"/>
    <property type="match status" value="1"/>
</dbReference>
<dbReference type="InterPro" id="IPR031158">
    <property type="entry name" value="GH10_AS"/>
</dbReference>
<gene>
    <name evidence="9" type="ORF">SAMN05192553_101721</name>
</gene>
<evidence type="ECO:0000313" key="10">
    <source>
        <dbReference type="Proteomes" id="UP000199403"/>
    </source>
</evidence>
<dbReference type="PANTHER" id="PTHR31490:SF90">
    <property type="entry name" value="ENDO-1,4-BETA-XYLANASE A"/>
    <property type="match status" value="1"/>
</dbReference>
<sequence>MKAALLVVIFFTMFGSQAQTEPDGSSLAGADLQLKELFADTFYVGAAMNRRQITGEDGPAIDLLQRHFNSITPENVMKSERIQPREGEFAFDLADAFVAFGEKNDMHIVGHTLIWHSQAPDWFFTDKQGNEVSAEQLKQRMETHIKTVVGRYKGRIHGWDVVNEAILDDGSYRESKFYQILGEEFIHLAFQFAHEADPQAALYYNDYSMANAGKRAGVVKMVRTLQEKGLRIDGIGMQGHVGMNYPSLDEFEKSIVAFSDLGVTVMITELDLTVLPSPGNRSSAEISDTKAYQETLNPYTQGLPEEVSAAFTQRYLDFFQLFLKHADNISRVTTWGITDRHSWKNNWPVRGRTDYPLLFDRDYLPKPIVKALAEYLTDN</sequence>
<keyword evidence="4 6" id="KW-0624">Polysaccharide degradation</keyword>
<evidence type="ECO:0000256" key="5">
    <source>
        <dbReference type="PROSITE-ProRule" id="PRU10061"/>
    </source>
</evidence>
<feature type="signal peptide" evidence="7">
    <location>
        <begin position="1"/>
        <end position="18"/>
    </location>
</feature>
<dbReference type="GO" id="GO:0031176">
    <property type="term" value="F:endo-1,4-beta-xylanase activity"/>
    <property type="evidence" value="ECO:0007669"/>
    <property type="project" value="UniProtKB-EC"/>
</dbReference>
<dbReference type="STRING" id="1416801.SAMN05192553_101721"/>